<protein>
    <submittedName>
        <fullName evidence="1">Uncharacterized protein</fullName>
    </submittedName>
</protein>
<evidence type="ECO:0000313" key="1">
    <source>
        <dbReference type="EMBL" id="CAF4346666.1"/>
    </source>
</evidence>
<proteinExistence type="predicted"/>
<evidence type="ECO:0000313" key="2">
    <source>
        <dbReference type="Proteomes" id="UP000663823"/>
    </source>
</evidence>
<dbReference type="EMBL" id="CAJOAX010062223">
    <property type="protein sequence ID" value="CAF4346666.1"/>
    <property type="molecule type" value="Genomic_DNA"/>
</dbReference>
<sequence length="72" mass="8793">KIKNILRQHNISFYTNAVNTSISRKTNKKQLYVGIREPSLLEDYKAQTEHFFTAKHYHRLQQHRHNSYRTRH</sequence>
<dbReference type="AlphaFoldDB" id="A0A820KWS7"/>
<organism evidence="1 2">
    <name type="scientific">Rotaria sordida</name>
    <dbReference type="NCBI Taxonomy" id="392033"/>
    <lineage>
        <taxon>Eukaryota</taxon>
        <taxon>Metazoa</taxon>
        <taxon>Spiralia</taxon>
        <taxon>Gnathifera</taxon>
        <taxon>Rotifera</taxon>
        <taxon>Eurotatoria</taxon>
        <taxon>Bdelloidea</taxon>
        <taxon>Philodinida</taxon>
        <taxon>Philodinidae</taxon>
        <taxon>Rotaria</taxon>
    </lineage>
</organism>
<dbReference type="Proteomes" id="UP000663823">
    <property type="component" value="Unassembled WGS sequence"/>
</dbReference>
<name>A0A820KWS7_9BILA</name>
<accession>A0A820KWS7</accession>
<gene>
    <name evidence="1" type="ORF">OTI717_LOCUS43410</name>
</gene>
<feature type="non-terminal residue" evidence="1">
    <location>
        <position position="1"/>
    </location>
</feature>
<reference evidence="1" key="1">
    <citation type="submission" date="2021-02" db="EMBL/GenBank/DDBJ databases">
        <authorList>
            <person name="Nowell W R."/>
        </authorList>
    </citation>
    <scope>NUCLEOTIDE SEQUENCE</scope>
</reference>
<comment type="caution">
    <text evidence="1">The sequence shown here is derived from an EMBL/GenBank/DDBJ whole genome shotgun (WGS) entry which is preliminary data.</text>
</comment>